<dbReference type="PATRIC" id="fig|1305737.6.peg.920"/>
<organism evidence="1 2">
    <name type="scientific">Algoriphagus marincola HL-49</name>
    <dbReference type="NCBI Taxonomy" id="1305737"/>
    <lineage>
        <taxon>Bacteria</taxon>
        <taxon>Pseudomonadati</taxon>
        <taxon>Bacteroidota</taxon>
        <taxon>Cytophagia</taxon>
        <taxon>Cytophagales</taxon>
        <taxon>Cyclobacteriaceae</taxon>
        <taxon>Algoriphagus</taxon>
    </lineage>
</organism>
<evidence type="ECO:0000313" key="1">
    <source>
        <dbReference type="EMBL" id="KPQ19843.1"/>
    </source>
</evidence>
<gene>
    <name evidence="1" type="ORF">HLUCCX10_01495</name>
</gene>
<dbReference type="Proteomes" id="UP000050421">
    <property type="component" value="Unassembled WGS sequence"/>
</dbReference>
<dbReference type="Pfam" id="PF04338">
    <property type="entry name" value="DUF481"/>
    <property type="match status" value="1"/>
</dbReference>
<dbReference type="eggNOG" id="ENOG502ZAPE">
    <property type="taxonomic scope" value="Bacteria"/>
</dbReference>
<dbReference type="InterPro" id="IPR007433">
    <property type="entry name" value="DUF481"/>
</dbReference>
<evidence type="ECO:0008006" key="3">
    <source>
        <dbReference type="Google" id="ProtNLM"/>
    </source>
</evidence>
<proteinExistence type="predicted"/>
<name>A0A0P7XSJ9_9BACT</name>
<accession>A0A0P7XSJ9</accession>
<dbReference type="EMBL" id="LJXT01000005">
    <property type="protein sequence ID" value="KPQ19843.1"/>
    <property type="molecule type" value="Genomic_DNA"/>
</dbReference>
<dbReference type="STRING" id="1305737.GCA_000526355_02285"/>
<evidence type="ECO:0000313" key="2">
    <source>
        <dbReference type="Proteomes" id="UP000050421"/>
    </source>
</evidence>
<sequence>MLFFIFGNQLRFLVMIKKIKALLIFFLLSTQIFSQTDSLIFKNQNLIVGEVKRMDRGVLTFKTDYSDSDFKIEWEELIFIKSNSNFLITLSDGRRYNGRIESVSDSQVIIYPYNPEALIRLRKGKNRDSPEKEESLIVRIEEIVFLNTLDEGFWSRLSASIDFGWSLTRANNLQTFNLRSSVGYLADRWKFGSSFNGLRSDQEGIEAVRRTDANLSYVYFLQNDYFLLYDLTYLSNTEQRIASRVGNKIGIGKYVVRTNKSYFGFQVGANLNNEQFLDESPGKRSGESFLGAELSLYDIGDLKLLSNLTTYPSLTEAGRFRADFKLDVKYEFLSDFYINLGTTLNFDNQPVELATRLDYIIQTTVGWSL</sequence>
<protein>
    <recommendedName>
        <fullName evidence="3">DUF481 domain-containing protein</fullName>
    </recommendedName>
</protein>
<comment type="caution">
    <text evidence="1">The sequence shown here is derived from an EMBL/GenBank/DDBJ whole genome shotgun (WGS) entry which is preliminary data.</text>
</comment>
<reference evidence="1 2" key="1">
    <citation type="submission" date="2015-09" db="EMBL/GenBank/DDBJ databases">
        <title>Identification and resolution of microdiversity through metagenomic sequencing of parallel consortia.</title>
        <authorList>
            <person name="Nelson W.C."/>
            <person name="Romine M.F."/>
            <person name="Lindemann S.R."/>
        </authorList>
    </citation>
    <scope>NUCLEOTIDE SEQUENCE [LARGE SCALE GENOMIC DNA]</scope>
    <source>
        <strain evidence="1">HL-49</strain>
    </source>
</reference>
<dbReference type="AlphaFoldDB" id="A0A0P7XSJ9"/>